<keyword evidence="3" id="KW-1185">Reference proteome</keyword>
<dbReference type="EMBL" id="CAXAMN010026672">
    <property type="protein sequence ID" value="CAK9104861.1"/>
    <property type="molecule type" value="Genomic_DNA"/>
</dbReference>
<gene>
    <name evidence="2" type="ORF">CCMP2556_LOCUS49124</name>
</gene>
<proteinExistence type="predicted"/>
<feature type="region of interest" description="Disordered" evidence="1">
    <location>
        <begin position="38"/>
        <end position="59"/>
    </location>
</feature>
<organism evidence="2 3">
    <name type="scientific">Durusdinium trenchii</name>
    <dbReference type="NCBI Taxonomy" id="1381693"/>
    <lineage>
        <taxon>Eukaryota</taxon>
        <taxon>Sar</taxon>
        <taxon>Alveolata</taxon>
        <taxon>Dinophyceae</taxon>
        <taxon>Suessiales</taxon>
        <taxon>Symbiodiniaceae</taxon>
        <taxon>Durusdinium</taxon>
    </lineage>
</organism>
<sequence length="225" mass="23591">MWFRIEALGEAEMVQAMSSRRRSKEKTTVSQAMSKSPICVPSVDLTPPPKEEAPPSDLCQVETPPPVPLPFASLQMAEADGCGGLATDGVRGSSVASRPMAIVTVQSMAGATMLAPLAIEQGVAELKRHLRALPQCAEGDLSLLLEGEVLTAASPLSGGSWEDPLLITALVTEQTYQVVAWGQHTLSASWRRVSPQLTSGVLSVTSGMGNAFAARKSGGQVVPGR</sequence>
<comment type="caution">
    <text evidence="2">The sequence shown here is derived from an EMBL/GenBank/DDBJ whole genome shotgun (WGS) entry which is preliminary data.</text>
</comment>
<evidence type="ECO:0000313" key="2">
    <source>
        <dbReference type="EMBL" id="CAK9104861.1"/>
    </source>
</evidence>
<protein>
    <recommendedName>
        <fullName evidence="4">Ubiquitin-like domain-containing protein</fullName>
    </recommendedName>
</protein>
<name>A0ABP0RYZ0_9DINO</name>
<dbReference type="Proteomes" id="UP001642484">
    <property type="component" value="Unassembled WGS sequence"/>
</dbReference>
<reference evidence="2 3" key="1">
    <citation type="submission" date="2024-02" db="EMBL/GenBank/DDBJ databases">
        <authorList>
            <person name="Chen Y."/>
            <person name="Shah S."/>
            <person name="Dougan E. K."/>
            <person name="Thang M."/>
            <person name="Chan C."/>
        </authorList>
    </citation>
    <scope>NUCLEOTIDE SEQUENCE [LARGE SCALE GENOMIC DNA]</scope>
</reference>
<evidence type="ECO:0000313" key="3">
    <source>
        <dbReference type="Proteomes" id="UP001642484"/>
    </source>
</evidence>
<evidence type="ECO:0000256" key="1">
    <source>
        <dbReference type="SAM" id="MobiDB-lite"/>
    </source>
</evidence>
<accession>A0ABP0RYZ0</accession>
<evidence type="ECO:0008006" key="4">
    <source>
        <dbReference type="Google" id="ProtNLM"/>
    </source>
</evidence>